<feature type="transmembrane region" description="Helical" evidence="9">
    <location>
        <begin position="316"/>
        <end position="335"/>
    </location>
</feature>
<name>A0ABY9HKG3_9ACTN</name>
<keyword evidence="7" id="KW-0046">Antibiotic resistance</keyword>
<dbReference type="CDD" id="cd17321">
    <property type="entry name" value="MFS_MMR_MDR_like"/>
    <property type="match status" value="1"/>
</dbReference>
<evidence type="ECO:0000256" key="1">
    <source>
        <dbReference type="ARBA" id="ARBA00004651"/>
    </source>
</evidence>
<feature type="transmembrane region" description="Helical" evidence="9">
    <location>
        <begin position="487"/>
        <end position="507"/>
    </location>
</feature>
<feature type="transmembrane region" description="Helical" evidence="9">
    <location>
        <begin position="367"/>
        <end position="393"/>
    </location>
</feature>
<accession>A0ABY9HKG3</accession>
<feature type="transmembrane region" description="Helical" evidence="9">
    <location>
        <begin position="414"/>
        <end position="431"/>
    </location>
</feature>
<feature type="transmembrane region" description="Helical" evidence="9">
    <location>
        <begin position="90"/>
        <end position="109"/>
    </location>
</feature>
<evidence type="ECO:0000256" key="7">
    <source>
        <dbReference type="ARBA" id="ARBA00023251"/>
    </source>
</evidence>
<feature type="transmembrane region" description="Helical" evidence="9">
    <location>
        <begin position="115"/>
        <end position="136"/>
    </location>
</feature>
<evidence type="ECO:0000256" key="3">
    <source>
        <dbReference type="ARBA" id="ARBA00022475"/>
    </source>
</evidence>
<dbReference type="InterPro" id="IPR036259">
    <property type="entry name" value="MFS_trans_sf"/>
</dbReference>
<dbReference type="Pfam" id="PF07690">
    <property type="entry name" value="MFS_1"/>
    <property type="match status" value="1"/>
</dbReference>
<keyword evidence="4 9" id="KW-0812">Transmembrane</keyword>
<keyword evidence="2" id="KW-0813">Transport</keyword>
<evidence type="ECO:0000256" key="2">
    <source>
        <dbReference type="ARBA" id="ARBA00022448"/>
    </source>
</evidence>
<evidence type="ECO:0000256" key="9">
    <source>
        <dbReference type="SAM" id="Phobius"/>
    </source>
</evidence>
<feature type="transmembrane region" description="Helical" evidence="9">
    <location>
        <begin position="174"/>
        <end position="198"/>
    </location>
</feature>
<proteinExistence type="predicted"/>
<reference evidence="11 12" key="1">
    <citation type="submission" date="2023-03" db="EMBL/GenBank/DDBJ databases">
        <title>Isolation and description of six Streptomyces strains from soil environments, able to metabolize different microbial glucans.</title>
        <authorList>
            <person name="Widen T."/>
            <person name="Larsbrink J."/>
        </authorList>
    </citation>
    <scope>NUCLEOTIDE SEQUENCE [LARGE SCALE GENOMIC DNA]</scope>
    <source>
        <strain evidence="11 12">Mut1</strain>
    </source>
</reference>
<dbReference type="SUPFAM" id="SSF103473">
    <property type="entry name" value="MFS general substrate transporter"/>
    <property type="match status" value="1"/>
</dbReference>
<evidence type="ECO:0000313" key="12">
    <source>
        <dbReference type="Proteomes" id="UP001239522"/>
    </source>
</evidence>
<evidence type="ECO:0000256" key="5">
    <source>
        <dbReference type="ARBA" id="ARBA00022989"/>
    </source>
</evidence>
<dbReference type="Gene3D" id="1.20.1250.20">
    <property type="entry name" value="MFS general substrate transporter like domains"/>
    <property type="match status" value="1"/>
</dbReference>
<feature type="compositionally biased region" description="Polar residues" evidence="8">
    <location>
        <begin position="529"/>
        <end position="543"/>
    </location>
</feature>
<dbReference type="Gene3D" id="1.20.1720.10">
    <property type="entry name" value="Multidrug resistance protein D"/>
    <property type="match status" value="1"/>
</dbReference>
<feature type="transmembrane region" description="Helical" evidence="9">
    <location>
        <begin position="148"/>
        <end position="168"/>
    </location>
</feature>
<gene>
    <name evidence="11" type="ORF">P8A18_17135</name>
</gene>
<feature type="region of interest" description="Disordered" evidence="8">
    <location>
        <begin position="516"/>
        <end position="543"/>
    </location>
</feature>
<evidence type="ECO:0000259" key="10">
    <source>
        <dbReference type="PROSITE" id="PS50850"/>
    </source>
</evidence>
<dbReference type="PROSITE" id="PS50850">
    <property type="entry name" value="MFS"/>
    <property type="match status" value="1"/>
</dbReference>
<feature type="transmembrane region" description="Helical" evidence="9">
    <location>
        <begin position="342"/>
        <end position="361"/>
    </location>
</feature>
<keyword evidence="3" id="KW-1003">Cell membrane</keyword>
<evidence type="ECO:0000313" key="11">
    <source>
        <dbReference type="EMBL" id="WLQ35047.1"/>
    </source>
</evidence>
<feature type="domain" description="Major facilitator superfamily (MFS) profile" evidence="10">
    <location>
        <begin position="24"/>
        <end position="510"/>
    </location>
</feature>
<feature type="compositionally biased region" description="Low complexity" evidence="8">
    <location>
        <begin position="516"/>
        <end position="528"/>
    </location>
</feature>
<feature type="transmembrane region" description="Helical" evidence="9">
    <location>
        <begin position="66"/>
        <end position="83"/>
    </location>
</feature>
<keyword evidence="6 9" id="KW-0472">Membrane</keyword>
<comment type="subcellular location">
    <subcellularLocation>
        <location evidence="1">Cell membrane</location>
        <topology evidence="1">Multi-pass membrane protein</topology>
    </subcellularLocation>
</comment>
<dbReference type="Proteomes" id="UP001239522">
    <property type="component" value="Chromosome"/>
</dbReference>
<feature type="transmembrane region" description="Helical" evidence="9">
    <location>
        <begin position="239"/>
        <end position="256"/>
    </location>
</feature>
<dbReference type="PANTHER" id="PTHR42718:SF47">
    <property type="entry name" value="METHYL VIOLOGEN RESISTANCE PROTEIN SMVA"/>
    <property type="match status" value="1"/>
</dbReference>
<evidence type="ECO:0000256" key="6">
    <source>
        <dbReference type="ARBA" id="ARBA00023136"/>
    </source>
</evidence>
<protein>
    <submittedName>
        <fullName evidence="11">MFS transporter</fullName>
    </submittedName>
</protein>
<dbReference type="PANTHER" id="PTHR42718">
    <property type="entry name" value="MAJOR FACILITATOR SUPERFAMILY MULTIDRUG TRANSPORTER MFSC"/>
    <property type="match status" value="1"/>
</dbReference>
<feature type="transmembrane region" description="Helical" evidence="9">
    <location>
        <begin position="210"/>
        <end position="227"/>
    </location>
</feature>
<feature type="transmembrane region" description="Helical" evidence="9">
    <location>
        <begin position="276"/>
        <end position="296"/>
    </location>
</feature>
<dbReference type="EMBL" id="CP120997">
    <property type="protein sequence ID" value="WLQ35047.1"/>
    <property type="molecule type" value="Genomic_DNA"/>
</dbReference>
<evidence type="ECO:0000256" key="4">
    <source>
        <dbReference type="ARBA" id="ARBA00022692"/>
    </source>
</evidence>
<evidence type="ECO:0000256" key="8">
    <source>
        <dbReference type="SAM" id="MobiDB-lite"/>
    </source>
</evidence>
<organism evidence="11 12">
    <name type="scientific">Streptomyces castrisilvae</name>
    <dbReference type="NCBI Taxonomy" id="3033811"/>
    <lineage>
        <taxon>Bacteria</taxon>
        <taxon>Bacillati</taxon>
        <taxon>Actinomycetota</taxon>
        <taxon>Actinomycetes</taxon>
        <taxon>Kitasatosporales</taxon>
        <taxon>Streptomycetaceae</taxon>
        <taxon>Streptomyces</taxon>
    </lineage>
</organism>
<feature type="transmembrane region" description="Helical" evidence="9">
    <location>
        <begin position="22"/>
        <end position="46"/>
    </location>
</feature>
<dbReference type="InterPro" id="IPR020846">
    <property type="entry name" value="MFS_dom"/>
</dbReference>
<keyword evidence="5 9" id="KW-1133">Transmembrane helix</keyword>
<dbReference type="RefSeq" id="WP_306055675.1">
    <property type="nucleotide sequence ID" value="NZ_CP120997.1"/>
</dbReference>
<keyword evidence="12" id="KW-1185">Reference proteome</keyword>
<dbReference type="InterPro" id="IPR011701">
    <property type="entry name" value="MFS"/>
</dbReference>
<sequence>MTSSQSEIGTTGPEARAGRKEWIALGVLLLPVLLVSMDLTVLYFAIPAISEDLRPSSSQQLWMIDIYGFVLAGVLLTMGALGDRIGRRRLLLIGAAVFGIGSLLAAYANSPEMVISARAFQGIGGATLMPSTLALIRNLFHDQTQRRTALAVWSTGMAAGAALGPVVSGALLAGFWWGSVFLINVPVMVLLLVAAPFLLPEFKDAAAGKFDLVSAALSLAVILPVVYGFKKIAVDGFTVPYVIAIVVGLAIIPVFLRRQRTSTDPMIDISLFRNRAFGASVTVNMLACFTLVGYSLFSTQYMQSVLGMSALKSALWTIPGTVAVGAVVPVATVLVRTIRPAVIIASGFGLATVALLMLTQVPEKDGLVLILIGIIALAVGLTPVLTLVTELVVGQVPPERAGTASALLQTCQELGGALGVAVLGSIGATAYRNSSALDDPAGVPADALDQARETIGGALAAAGRLPGEAGGHLVDAARAAFTTEVHAASIAGAVVMAGAAVVALVGLRSVQQDNAKATEPAADEAAPAQTSKAGAQETGTGLA</sequence>